<dbReference type="PANTHER" id="PTHR12526">
    <property type="entry name" value="GLYCOSYLTRANSFERASE"/>
    <property type="match status" value="1"/>
</dbReference>
<sequence>LASFIDSDECSMTSDLIRKGIDVHTILYPRNQKSIIGKISSGIRNSVAMFNYLKGKEPFFFAKYKRKNMENLISTLVNQNRFDLVQVEYNVMHHYTKQIEKIPSVIVFHDISTKVYERGMISHESTNKKSFEIAKKLEPEIGNKFDAVITLTNEDKLYLTNLGCETNIHVIPPQINFPDIDKISKIPNSICFVGSFNREPNLQALEILLDEIMPRVKNNNPEIILKIAGKYLPERLIKKADRTEGVTYHGFVKNIDAFVASSALFVAPIFIGAGLKMKLTHSLACGTPVLTTPIGAEGINIGSENGLWIETLPLDLSEKCFELMKNETELEKAGFRGKEEVNRLFSPQSVKEKLNVLYG</sequence>
<dbReference type="EMBL" id="UINC01104770">
    <property type="protein sequence ID" value="SVC68185.1"/>
    <property type="molecule type" value="Genomic_DNA"/>
</dbReference>
<protein>
    <recommendedName>
        <fullName evidence="2">Glycosyltransferase subfamily 4-like N-terminal domain-containing protein</fullName>
    </recommendedName>
</protein>
<dbReference type="SUPFAM" id="SSF53756">
    <property type="entry name" value="UDP-Glycosyltransferase/glycogen phosphorylase"/>
    <property type="match status" value="1"/>
</dbReference>
<name>A0A382P6F0_9ZZZZ</name>
<reference evidence="1" key="1">
    <citation type="submission" date="2018-05" db="EMBL/GenBank/DDBJ databases">
        <authorList>
            <person name="Lanie J.A."/>
            <person name="Ng W.-L."/>
            <person name="Kazmierczak K.M."/>
            <person name="Andrzejewski T.M."/>
            <person name="Davidsen T.M."/>
            <person name="Wayne K.J."/>
            <person name="Tettelin H."/>
            <person name="Glass J.I."/>
            <person name="Rusch D."/>
            <person name="Podicherti R."/>
            <person name="Tsui H.-C.T."/>
            <person name="Winkler M.E."/>
        </authorList>
    </citation>
    <scope>NUCLEOTIDE SEQUENCE</scope>
</reference>
<proteinExistence type="predicted"/>
<evidence type="ECO:0000313" key="1">
    <source>
        <dbReference type="EMBL" id="SVC68185.1"/>
    </source>
</evidence>
<dbReference type="AlphaFoldDB" id="A0A382P6F0"/>
<feature type="non-terminal residue" evidence="1">
    <location>
        <position position="1"/>
    </location>
</feature>
<accession>A0A382P6F0</accession>
<dbReference type="CDD" id="cd03801">
    <property type="entry name" value="GT4_PimA-like"/>
    <property type="match status" value="1"/>
</dbReference>
<dbReference type="Pfam" id="PF13692">
    <property type="entry name" value="Glyco_trans_1_4"/>
    <property type="match status" value="1"/>
</dbReference>
<organism evidence="1">
    <name type="scientific">marine metagenome</name>
    <dbReference type="NCBI Taxonomy" id="408172"/>
    <lineage>
        <taxon>unclassified sequences</taxon>
        <taxon>metagenomes</taxon>
        <taxon>ecological metagenomes</taxon>
    </lineage>
</organism>
<gene>
    <name evidence="1" type="ORF">METZ01_LOCUS321039</name>
</gene>
<feature type="non-terminal residue" evidence="1">
    <location>
        <position position="359"/>
    </location>
</feature>
<evidence type="ECO:0008006" key="2">
    <source>
        <dbReference type="Google" id="ProtNLM"/>
    </source>
</evidence>
<dbReference type="Gene3D" id="3.40.50.2000">
    <property type="entry name" value="Glycogen Phosphorylase B"/>
    <property type="match status" value="2"/>
</dbReference>